<dbReference type="EMBL" id="CP052757">
    <property type="protein sequence ID" value="QJW36891.1"/>
    <property type="molecule type" value="Genomic_DNA"/>
</dbReference>
<evidence type="ECO:0000256" key="7">
    <source>
        <dbReference type="SAM" id="MobiDB-lite"/>
    </source>
</evidence>
<dbReference type="OrthoDB" id="9803456at2"/>
<dbReference type="RefSeq" id="WP_154798769.1">
    <property type="nucleotide sequence ID" value="NZ_CP052757.1"/>
</dbReference>
<dbReference type="GO" id="GO:0016746">
    <property type="term" value="F:acyltransferase activity"/>
    <property type="evidence" value="ECO:0007669"/>
    <property type="project" value="UniProtKB-KW"/>
</dbReference>
<dbReference type="InterPro" id="IPR004960">
    <property type="entry name" value="LipA_acyltrans"/>
</dbReference>
<gene>
    <name evidence="8" type="ORF">FIC82_012510</name>
</gene>
<keyword evidence="3" id="KW-0997">Cell inner membrane</keyword>
<evidence type="ECO:0000256" key="1">
    <source>
        <dbReference type="ARBA" id="ARBA00004533"/>
    </source>
</evidence>
<sequence length="334" mass="36893">MALDAGMAFTFAWRNARKVPEPVLRGLFGAIADVTWLLRGGGVRQLERNLARVRPGLSPRALRRLSRAGMRSYMRYYREAFTLPAWTPERVRARVRVVGYDNLTVHLDGDRSPVLALSHQGNWDLAGAYATPNIAPVLTVAERLKPDELFEEFLAFRNSIGLEILALGDGDVFRDLVRGASRPGKIIPLLADRDLTHRGVEVDLFGHRARVAAGPAALAVSTGTPLVPTGIYYERLRGARRRAARSPWGLVIQFFPRVEIDPGVPRAQQVATATQAWVDALSVAIREHPEDWHMLQKVFVDDLDPARYARTRAEAGEGDAPAPDDAARDAGRTA</sequence>
<keyword evidence="9" id="KW-1185">Reference proteome</keyword>
<evidence type="ECO:0000256" key="6">
    <source>
        <dbReference type="ARBA" id="ARBA00023315"/>
    </source>
</evidence>
<dbReference type="PANTHER" id="PTHR30606:SF10">
    <property type="entry name" value="PHOSPHATIDYLINOSITOL MANNOSIDE ACYLTRANSFERASE"/>
    <property type="match status" value="1"/>
</dbReference>
<evidence type="ECO:0000256" key="4">
    <source>
        <dbReference type="ARBA" id="ARBA00022679"/>
    </source>
</evidence>
<evidence type="ECO:0000256" key="5">
    <source>
        <dbReference type="ARBA" id="ARBA00023136"/>
    </source>
</evidence>
<dbReference type="GO" id="GO:0005886">
    <property type="term" value="C:plasma membrane"/>
    <property type="evidence" value="ECO:0007669"/>
    <property type="project" value="UniProtKB-SubCell"/>
</dbReference>
<dbReference type="Pfam" id="PF03279">
    <property type="entry name" value="Lip_A_acyltrans"/>
    <property type="match status" value="1"/>
</dbReference>
<keyword evidence="2" id="KW-1003">Cell membrane</keyword>
<dbReference type="CDD" id="cd07984">
    <property type="entry name" value="LPLAT_LABLAT-like"/>
    <property type="match status" value="1"/>
</dbReference>
<name>A0A6M5UI16_9MICO</name>
<keyword evidence="4 8" id="KW-0808">Transferase</keyword>
<dbReference type="KEGG" id="cprt:FIC82_012510"/>
<accession>A0A6M5UI16</accession>
<feature type="compositionally biased region" description="Basic and acidic residues" evidence="7">
    <location>
        <begin position="325"/>
        <end position="334"/>
    </location>
</feature>
<protein>
    <submittedName>
        <fullName evidence="8">Phosphatidylinositol mannoside acyltransferase</fullName>
    </submittedName>
</protein>
<proteinExistence type="predicted"/>
<dbReference type="PANTHER" id="PTHR30606">
    <property type="entry name" value="LIPID A BIOSYNTHESIS LAUROYL ACYLTRANSFERASE"/>
    <property type="match status" value="1"/>
</dbReference>
<dbReference type="GO" id="GO:0009247">
    <property type="term" value="P:glycolipid biosynthetic process"/>
    <property type="evidence" value="ECO:0007669"/>
    <property type="project" value="UniProtKB-ARBA"/>
</dbReference>
<evidence type="ECO:0000256" key="2">
    <source>
        <dbReference type="ARBA" id="ARBA00022475"/>
    </source>
</evidence>
<evidence type="ECO:0000256" key="3">
    <source>
        <dbReference type="ARBA" id="ARBA00022519"/>
    </source>
</evidence>
<feature type="region of interest" description="Disordered" evidence="7">
    <location>
        <begin position="310"/>
        <end position="334"/>
    </location>
</feature>
<keyword evidence="6 8" id="KW-0012">Acyltransferase</keyword>
<keyword evidence="5" id="KW-0472">Membrane</keyword>
<reference evidence="9" key="1">
    <citation type="journal article" date="2022" name="Int. J. Syst. Evol. Microbiol.">
        <title>Cellulosimicrobium protaetiae sp. nov., isolated from the gut of the larva of Protaetia brevitarsis seulensis.</title>
        <authorList>
            <person name="Le Han H."/>
            <person name="Nguyen T.T.H."/>
            <person name="Li Z."/>
            <person name="Shin N.R."/>
            <person name="Kim S.G."/>
        </authorList>
    </citation>
    <scope>NUCLEOTIDE SEQUENCE [LARGE SCALE GENOMIC DNA]</scope>
    <source>
        <strain evidence="9">BI34</strain>
    </source>
</reference>
<dbReference type="NCBIfam" id="NF005919">
    <property type="entry name" value="PRK07920.1"/>
    <property type="match status" value="1"/>
</dbReference>
<dbReference type="Proteomes" id="UP000451354">
    <property type="component" value="Chromosome"/>
</dbReference>
<organism evidence="8 9">
    <name type="scientific">Cellulosimicrobium protaetiae</name>
    <dbReference type="NCBI Taxonomy" id="2587808"/>
    <lineage>
        <taxon>Bacteria</taxon>
        <taxon>Bacillati</taxon>
        <taxon>Actinomycetota</taxon>
        <taxon>Actinomycetes</taxon>
        <taxon>Micrococcales</taxon>
        <taxon>Promicromonosporaceae</taxon>
        <taxon>Cellulosimicrobium</taxon>
    </lineage>
</organism>
<dbReference type="AlphaFoldDB" id="A0A6M5UI16"/>
<evidence type="ECO:0000313" key="9">
    <source>
        <dbReference type="Proteomes" id="UP000451354"/>
    </source>
</evidence>
<comment type="subcellular location">
    <subcellularLocation>
        <location evidence="1">Cell inner membrane</location>
    </subcellularLocation>
</comment>
<evidence type="ECO:0000313" key="8">
    <source>
        <dbReference type="EMBL" id="QJW36891.1"/>
    </source>
</evidence>